<evidence type="ECO:0000313" key="1">
    <source>
        <dbReference type="EMBL" id="KAJ2682509.1"/>
    </source>
</evidence>
<protein>
    <recommendedName>
        <fullName evidence="3">RNI-like protein</fullName>
    </recommendedName>
</protein>
<dbReference type="GO" id="GO:0019005">
    <property type="term" value="C:SCF ubiquitin ligase complex"/>
    <property type="evidence" value="ECO:0007669"/>
    <property type="project" value="TreeGrafter"/>
</dbReference>
<dbReference type="SUPFAM" id="SSF52047">
    <property type="entry name" value="RNI-like"/>
    <property type="match status" value="1"/>
</dbReference>
<dbReference type="EMBL" id="JANBTX010000406">
    <property type="protein sequence ID" value="KAJ2682509.1"/>
    <property type="molecule type" value="Genomic_DNA"/>
</dbReference>
<proteinExistence type="predicted"/>
<dbReference type="Proteomes" id="UP001151516">
    <property type="component" value="Unassembled WGS sequence"/>
</dbReference>
<organism evidence="1 2">
    <name type="scientific">Coemansia spiralis</name>
    <dbReference type="NCBI Taxonomy" id="417178"/>
    <lineage>
        <taxon>Eukaryota</taxon>
        <taxon>Fungi</taxon>
        <taxon>Fungi incertae sedis</taxon>
        <taxon>Zoopagomycota</taxon>
        <taxon>Kickxellomycotina</taxon>
        <taxon>Kickxellomycetes</taxon>
        <taxon>Kickxellales</taxon>
        <taxon>Kickxellaceae</taxon>
        <taxon>Coemansia</taxon>
    </lineage>
</organism>
<comment type="caution">
    <text evidence="1">The sequence shown here is derived from an EMBL/GenBank/DDBJ whole genome shotgun (WGS) entry which is preliminary data.</text>
</comment>
<reference evidence="1" key="1">
    <citation type="submission" date="2022-07" db="EMBL/GenBank/DDBJ databases">
        <title>Phylogenomic reconstructions and comparative analyses of Kickxellomycotina fungi.</title>
        <authorList>
            <person name="Reynolds N.K."/>
            <person name="Stajich J.E."/>
            <person name="Barry K."/>
            <person name="Grigoriev I.V."/>
            <person name="Crous P."/>
            <person name="Smith M.E."/>
        </authorList>
    </citation>
    <scope>NUCLEOTIDE SEQUENCE</scope>
    <source>
        <strain evidence="1">CBS 109367</strain>
    </source>
</reference>
<dbReference type="AlphaFoldDB" id="A0A9W8GEE6"/>
<accession>A0A9W8GEE6</accession>
<dbReference type="GO" id="GO:0031146">
    <property type="term" value="P:SCF-dependent proteasomal ubiquitin-dependent protein catabolic process"/>
    <property type="evidence" value="ECO:0007669"/>
    <property type="project" value="TreeGrafter"/>
</dbReference>
<evidence type="ECO:0008006" key="3">
    <source>
        <dbReference type="Google" id="ProtNLM"/>
    </source>
</evidence>
<name>A0A9W8GEE6_9FUNG</name>
<dbReference type="InterPro" id="IPR032675">
    <property type="entry name" value="LRR_dom_sf"/>
</dbReference>
<sequence>MVTDIRLPYCVQVGDDEIGVIAKLGHKLRALDISGCIRVGVKRLFLAWNSVLAGTTTEIEELVINDHPGIAEFLVYSSKHRHFAKLKVLHAAIRDQAVFSMIKNLGPLLAYFQRIQITQVPFPDLYELNIDGVWETTISAHRFESTQLSNLMWSCRLFSCSLRRFSALDSSSVNHSHLQHILQHSLSSLQQLHLTRAANLDALALATRAMDVGAMLEQLPLVSLDLSGCVGVTAQGLLALVARCRRLTHVNFSQTAAENSVLNRLTEIVSSSEAPGIEVLVLSATDVTGAAVRDFAAACSARYRRQRDDRHAKRMWRLQLLDVDNCAGVGSDAVALTRDLLSSMSTLVLAAL</sequence>
<gene>
    <name evidence="1" type="ORF">IWW39_005967</name>
</gene>
<evidence type="ECO:0000313" key="2">
    <source>
        <dbReference type="Proteomes" id="UP001151516"/>
    </source>
</evidence>
<dbReference type="PANTHER" id="PTHR13318">
    <property type="entry name" value="PARTNER OF PAIRED, ISOFORM B-RELATED"/>
    <property type="match status" value="1"/>
</dbReference>
<dbReference type="Gene3D" id="3.80.10.10">
    <property type="entry name" value="Ribonuclease Inhibitor"/>
    <property type="match status" value="1"/>
</dbReference>
<keyword evidence="2" id="KW-1185">Reference proteome</keyword>
<dbReference type="OrthoDB" id="629492at2759"/>